<evidence type="ECO:0000256" key="1">
    <source>
        <dbReference type="SAM" id="MobiDB-lite"/>
    </source>
</evidence>
<protein>
    <submittedName>
        <fullName evidence="2">Uncharacterized protein</fullName>
    </submittedName>
</protein>
<sequence>MEILILNEEQQQQQVLLKAKKPFFNLIPHWDSFIFYDAYRFQVGFEATHPDHLALTKARRSDRTIYVRPQLGKKQGQDDILLLLNDDLTHSIYDLNKQRFTHADLPIPPKLQSRLSIPHFEQGLVNQLKGGRPKFDALNRDLNFELVWLQGAFILCDGVKGEAWWLSKEGQEVRINESSGEQGQIEMMIEEPYVIIQELQIGTIKGLCQRAKLLTTFFTVLRNGRPFRRRSEVSFLIDKPILQGQEKCQFVKQSFIKTCPITLSVVIGLNNMKQESFQLYMICQVTKTVVNLVCRVNSELMESTRQSLIYEVEWQRMPNGEWVVLISMTNGNIMCFNSSGQQIKLISQKLYNQSITQNRLGFLSTAFLATQTHFSRDQSYHTFSKAFFHSDNTLLLFNGYLLESFKYQLLKSPHNPFESKPQESMALLVLTRDQRILCLDDSLYLNPARVYSNLLLSLRSKHQTKFYPSKQLTQQVCTSVLYFIQVNEPILAVNALKWWLDRVKLPGTIEVYNKRERVFQEMVQSEEANEEIPKESVDSVYMYFAIIMKQVQRIKGMLFAKVEDKGFVQQQRQRAVLRGVVRWIVNRMEKPIASETVVEIAQKMEPHVIAVNKEKALRQRYMALKCASIRWKHIMSKVGYLLLQSGERERYDKAMGIAKGECFEKLVASQEVTGEAMALLEIFSHIQTTGDVHKGQITVMMPQYLKYLESKSIIASSKCMQRYFIASDMKHMINDSLLKYSFSTLLNQIHFEIKPSPEYKLHDYLYIIKLRNELKQANKLTNITTSSSDIILLLIKLFIQSNKASSLKEHLAGLSLLIDDSKLSDLEPQNSKSLTHLLNILTRPRLTEVQAPRFSFYLLQNLNRLNLKELKEKKMPTLEFGTADIKVTNYLVDTLVSLVAHYKVEFDINMNAVLNAPNIELALSQMIKFSEIEDHVSSMIQTNQISARIKIQTDTLIAEAKVQVWKFAVLLWHLQCQFLYLNKIASGASREDFLLRSCFLSQTLGGSLSFSQTQKLETIIGKPQMQELKEIYENNHSFNDLGYIGRLLLDEKFVKFVQRLPKLFKLYHERHIEPALAEAKHRLQVIIQDMFRSQYSKFRAIYGLRLNYTIVKNEDGILVCAKRIKKSHWFKPLPKPETKAPLKRTISEDKTAPHDASFIEEDMLNKSFITAHDDNVAVQSHADDFSRASSPREDPHNAFGDSLERSEPFSLTAQSKPPLKPSYFDSTIQPLKLDRSVGSIKPQLSESGSKTSLKPNYGKIDQGLTLLGNFLWKKVTQYKYQAFYRVRMFEQMQRSQEKLRKASHSRYSTIDQGAQQDMTTMNTIRNTSDERDNSSGGQLEGSKRYLTPPHYQFPKPLPQATRRLSPEDQRNLLLQTNISNIEYSPLILDDTDQSKQSLTMKSIDTSRFAPPKQHLSYLIDPLENVKQLKSPIRDRLVNIMEKRQTPEQSARYVKEKSPMHFNEANKYEGLNKIRERIPIIGKTEKRYSIRVLKVVGREVSPPPMKVIALNKEGPDVRLKVLGGHVGERQARFALLQKR</sequence>
<comment type="caution">
    <text evidence="2">The sequence shown here is derived from an EMBL/GenBank/DDBJ whole genome shotgun (WGS) entry which is preliminary data.</text>
</comment>
<dbReference type="Proteomes" id="UP000785679">
    <property type="component" value="Unassembled WGS sequence"/>
</dbReference>
<keyword evidence="3" id="KW-1185">Reference proteome</keyword>
<name>A0A8J8SXV1_HALGN</name>
<organism evidence="2 3">
    <name type="scientific">Halteria grandinella</name>
    <dbReference type="NCBI Taxonomy" id="5974"/>
    <lineage>
        <taxon>Eukaryota</taxon>
        <taxon>Sar</taxon>
        <taxon>Alveolata</taxon>
        <taxon>Ciliophora</taxon>
        <taxon>Intramacronucleata</taxon>
        <taxon>Spirotrichea</taxon>
        <taxon>Stichotrichia</taxon>
        <taxon>Sporadotrichida</taxon>
        <taxon>Halteriidae</taxon>
        <taxon>Halteria</taxon>
    </lineage>
</organism>
<feature type="region of interest" description="Disordered" evidence="1">
    <location>
        <begin position="1180"/>
        <end position="1218"/>
    </location>
</feature>
<accession>A0A8J8SXV1</accession>
<feature type="compositionally biased region" description="Polar residues" evidence="1">
    <location>
        <begin position="1317"/>
        <end position="1326"/>
    </location>
</feature>
<evidence type="ECO:0000313" key="3">
    <source>
        <dbReference type="Proteomes" id="UP000785679"/>
    </source>
</evidence>
<reference evidence="2" key="1">
    <citation type="submission" date="2019-06" db="EMBL/GenBank/DDBJ databases">
        <authorList>
            <person name="Zheng W."/>
        </authorList>
    </citation>
    <scope>NUCLEOTIDE SEQUENCE</scope>
    <source>
        <strain evidence="2">QDHG01</strain>
    </source>
</reference>
<feature type="compositionally biased region" description="Basic and acidic residues" evidence="1">
    <location>
        <begin position="1180"/>
        <end position="1207"/>
    </location>
</feature>
<dbReference type="OrthoDB" id="10686080at2759"/>
<dbReference type="EMBL" id="RRYP01016761">
    <property type="protein sequence ID" value="TNV74630.1"/>
    <property type="molecule type" value="Genomic_DNA"/>
</dbReference>
<feature type="region of interest" description="Disordered" evidence="1">
    <location>
        <begin position="1317"/>
        <end position="1347"/>
    </location>
</feature>
<proteinExistence type="predicted"/>
<gene>
    <name evidence="2" type="ORF">FGO68_gene1034</name>
</gene>
<evidence type="ECO:0000313" key="2">
    <source>
        <dbReference type="EMBL" id="TNV74630.1"/>
    </source>
</evidence>